<proteinExistence type="predicted"/>
<dbReference type="Proteomes" id="UP000799436">
    <property type="component" value="Unassembled WGS sequence"/>
</dbReference>
<gene>
    <name evidence="1" type="ORF">EJ03DRAFT_82056</name>
</gene>
<organism evidence="1 2">
    <name type="scientific">Teratosphaeria nubilosa</name>
    <dbReference type="NCBI Taxonomy" id="161662"/>
    <lineage>
        <taxon>Eukaryota</taxon>
        <taxon>Fungi</taxon>
        <taxon>Dikarya</taxon>
        <taxon>Ascomycota</taxon>
        <taxon>Pezizomycotina</taxon>
        <taxon>Dothideomycetes</taxon>
        <taxon>Dothideomycetidae</taxon>
        <taxon>Mycosphaerellales</taxon>
        <taxon>Teratosphaeriaceae</taxon>
        <taxon>Teratosphaeria</taxon>
    </lineage>
</organism>
<dbReference type="EMBL" id="ML995829">
    <property type="protein sequence ID" value="KAF2769931.1"/>
    <property type="molecule type" value="Genomic_DNA"/>
</dbReference>
<sequence length="252" mass="28104">MRTRQNLGRRKLHRLCLRLRCLQAERLPALPHPLALHRTARHDPRTAFPLNPLTLRQIRLTLFNLHRTHNNLGSLRPHVIIPLPITSPTASRAQVHAVSQPCFPGNLHDIEASSVPLDAAESDRACVRDAPVALVLCAGESMEALSIVHDDVSGVRAVVVVQVMQHEPERVDSQRQHWARGDPSLDVVGVKEDFRVAVRWAHYAGSVTEAVEGAHLGILEVERDSRQAKLLEVRLRFVADVLAGLDQVQVRL</sequence>
<name>A0A6G1LAG9_9PEZI</name>
<reference evidence="1" key="1">
    <citation type="journal article" date="2020" name="Stud. Mycol.">
        <title>101 Dothideomycetes genomes: a test case for predicting lifestyles and emergence of pathogens.</title>
        <authorList>
            <person name="Haridas S."/>
            <person name="Albert R."/>
            <person name="Binder M."/>
            <person name="Bloem J."/>
            <person name="Labutti K."/>
            <person name="Salamov A."/>
            <person name="Andreopoulos B."/>
            <person name="Baker S."/>
            <person name="Barry K."/>
            <person name="Bills G."/>
            <person name="Bluhm B."/>
            <person name="Cannon C."/>
            <person name="Castanera R."/>
            <person name="Culley D."/>
            <person name="Daum C."/>
            <person name="Ezra D."/>
            <person name="Gonzalez J."/>
            <person name="Henrissat B."/>
            <person name="Kuo A."/>
            <person name="Liang C."/>
            <person name="Lipzen A."/>
            <person name="Lutzoni F."/>
            <person name="Magnuson J."/>
            <person name="Mondo S."/>
            <person name="Nolan M."/>
            <person name="Ohm R."/>
            <person name="Pangilinan J."/>
            <person name="Park H.-J."/>
            <person name="Ramirez L."/>
            <person name="Alfaro M."/>
            <person name="Sun H."/>
            <person name="Tritt A."/>
            <person name="Yoshinaga Y."/>
            <person name="Zwiers L.-H."/>
            <person name="Turgeon B."/>
            <person name="Goodwin S."/>
            <person name="Spatafora J."/>
            <person name="Crous P."/>
            <person name="Grigoriev I."/>
        </authorList>
    </citation>
    <scope>NUCLEOTIDE SEQUENCE</scope>
    <source>
        <strain evidence="1">CBS 116005</strain>
    </source>
</reference>
<keyword evidence="2" id="KW-1185">Reference proteome</keyword>
<accession>A0A6G1LAG9</accession>
<evidence type="ECO:0000313" key="1">
    <source>
        <dbReference type="EMBL" id="KAF2769931.1"/>
    </source>
</evidence>
<dbReference type="AlphaFoldDB" id="A0A6G1LAG9"/>
<evidence type="ECO:0000313" key="2">
    <source>
        <dbReference type="Proteomes" id="UP000799436"/>
    </source>
</evidence>
<protein>
    <submittedName>
        <fullName evidence="1">Uncharacterized protein</fullName>
    </submittedName>
</protein>